<dbReference type="Gramene" id="PVH64262">
    <property type="protein sequence ID" value="PVH64262"/>
    <property type="gene ID" value="PAHAL_2G224600"/>
</dbReference>
<dbReference type="Proteomes" id="UP000243499">
    <property type="component" value="Chromosome 2"/>
</dbReference>
<feature type="region of interest" description="Disordered" evidence="1">
    <location>
        <begin position="119"/>
        <end position="174"/>
    </location>
</feature>
<dbReference type="Gramene" id="PVH64261">
    <property type="protein sequence ID" value="PVH64261"/>
    <property type="gene ID" value="PAHAL_2G224600"/>
</dbReference>
<dbReference type="EMBL" id="CM008047">
    <property type="protein sequence ID" value="PVH64262.1"/>
    <property type="molecule type" value="Genomic_DNA"/>
</dbReference>
<feature type="compositionally biased region" description="Polar residues" evidence="1">
    <location>
        <begin position="148"/>
        <end position="160"/>
    </location>
</feature>
<organism evidence="2">
    <name type="scientific">Panicum hallii</name>
    <dbReference type="NCBI Taxonomy" id="206008"/>
    <lineage>
        <taxon>Eukaryota</taxon>
        <taxon>Viridiplantae</taxon>
        <taxon>Streptophyta</taxon>
        <taxon>Embryophyta</taxon>
        <taxon>Tracheophyta</taxon>
        <taxon>Spermatophyta</taxon>
        <taxon>Magnoliopsida</taxon>
        <taxon>Liliopsida</taxon>
        <taxon>Poales</taxon>
        <taxon>Poaceae</taxon>
        <taxon>PACMAD clade</taxon>
        <taxon>Panicoideae</taxon>
        <taxon>Panicodae</taxon>
        <taxon>Paniceae</taxon>
        <taxon>Panicinae</taxon>
        <taxon>Panicum</taxon>
        <taxon>Panicum sect. Panicum</taxon>
    </lineage>
</organism>
<feature type="compositionally biased region" description="Pro residues" evidence="1">
    <location>
        <begin position="245"/>
        <end position="256"/>
    </location>
</feature>
<protein>
    <submittedName>
        <fullName evidence="2">Uncharacterized protein</fullName>
    </submittedName>
</protein>
<proteinExistence type="predicted"/>
<feature type="compositionally biased region" description="Basic residues" evidence="1">
    <location>
        <begin position="121"/>
        <end position="132"/>
    </location>
</feature>
<evidence type="ECO:0000256" key="1">
    <source>
        <dbReference type="SAM" id="MobiDB-lite"/>
    </source>
</evidence>
<dbReference type="EMBL" id="CM008047">
    <property type="protein sequence ID" value="PVH64261.1"/>
    <property type="molecule type" value="Genomic_DNA"/>
</dbReference>
<evidence type="ECO:0000313" key="2">
    <source>
        <dbReference type="EMBL" id="PVH64261.1"/>
    </source>
</evidence>
<sequence>MPARGRRLRAAAPIISDAIGDGSKNGVGGGGGGVPAGSEASLSFSFERGRGDGCHLAHRILKKFFKKYNQVRHVRLLPPRRARVAGSPLLRRQRTVPHALQPTAAPASPTRLRLVQSAVLRPRHPHRRRPLARARDLATLRRPRGASPPTSHRFQSSHDSGCSRALATSPRSGAAISPALTAAGLSRKRAISPHSGVPAAPPRRLPTSPPSHPIPVPPRHPLPIRPNAAPPRDSRTGAARSQVPPRRPPPIRPNTAPPRDSRAGAARSQVPPRHPPPIHHNTAPPRDSRAGAARSQVPPRRPPPIHHNTAPPRDSRAGATRSQVPTRRLPPILPNAAPCRRTGDARGQYLEAWNIFVTLRRRSRLCAGYSLLMQR</sequence>
<gene>
    <name evidence="2" type="ORF">PAHAL_2G224600</name>
</gene>
<feature type="compositionally biased region" description="Pro residues" evidence="1">
    <location>
        <begin position="199"/>
        <end position="224"/>
    </location>
</feature>
<feature type="region of interest" description="Disordered" evidence="1">
    <location>
        <begin position="186"/>
        <end position="338"/>
    </location>
</feature>
<name>A0A2T8KPZ3_9POAL</name>
<reference evidence="2" key="1">
    <citation type="submission" date="2018-04" db="EMBL/GenBank/DDBJ databases">
        <title>WGS assembly of Panicum hallii.</title>
        <authorList>
            <person name="Lovell J."/>
            <person name="Jenkins J."/>
            <person name="Lowry D."/>
            <person name="Mamidi S."/>
            <person name="Sreedasyam A."/>
            <person name="Weng X."/>
            <person name="Barry K."/>
            <person name="Bonette J."/>
            <person name="Campitelli B."/>
            <person name="Daum C."/>
            <person name="Gordon S."/>
            <person name="Gould B."/>
            <person name="Lipzen A."/>
            <person name="Macqueen A."/>
            <person name="Palacio-Mejia J."/>
            <person name="Plott C."/>
            <person name="Shakirov E."/>
            <person name="Shu S."/>
            <person name="Yoshinaga Y."/>
            <person name="Zane M."/>
            <person name="Rokhsar D."/>
            <person name="Grimwood J."/>
            <person name="Schmutz J."/>
            <person name="Juenger T."/>
        </authorList>
    </citation>
    <scope>NUCLEOTIDE SEQUENCE [LARGE SCALE GENOMIC DNA]</scope>
    <source>
        <strain evidence="2">FIL2</strain>
    </source>
</reference>
<accession>A0A2T8KPZ3</accession>
<dbReference type="AlphaFoldDB" id="A0A2T8KPZ3"/>